<keyword evidence="1" id="KW-0812">Transmembrane</keyword>
<protein>
    <submittedName>
        <fullName evidence="2">Uncharacterized protein</fullName>
    </submittedName>
</protein>
<reference evidence="2 3" key="1">
    <citation type="submission" date="2018-07" db="EMBL/GenBank/DDBJ databases">
        <title>Dyella monticola sp. nov. and Dyella psychrodurans sp. nov. isolated from monsoon evergreen broad-leaved forest soil of Dinghu Mountain, China.</title>
        <authorList>
            <person name="Gao Z."/>
            <person name="Qiu L."/>
        </authorList>
    </citation>
    <scope>NUCLEOTIDE SEQUENCE [LARGE SCALE GENOMIC DNA]</scope>
    <source>
        <strain evidence="2 3">4G-K06</strain>
    </source>
</reference>
<sequence length="175" mass="19500">MVISRFETSPRKSSGFAWWRMLTWLLLLLAGFGGVQYIHHAQQIWGVLQNVPADDTASASALHGMLRWDLVYLGAALVVIIACAGCILRQAWARSVLRVIALLLCVWVAYRGALLWHQWDALGQLNGTAITSLTDLKRVLRISLALHTVAVPVLLWLAWQLGQPAVRLQFRPRAG</sequence>
<evidence type="ECO:0000256" key="1">
    <source>
        <dbReference type="SAM" id="Phobius"/>
    </source>
</evidence>
<evidence type="ECO:0000313" key="2">
    <source>
        <dbReference type="EMBL" id="RDS79087.1"/>
    </source>
</evidence>
<gene>
    <name evidence="2" type="ORF">DWU98_19630</name>
</gene>
<dbReference type="RefSeq" id="WP_115497291.1">
    <property type="nucleotide sequence ID" value="NZ_QRBE01000017.1"/>
</dbReference>
<evidence type="ECO:0000313" key="3">
    <source>
        <dbReference type="Proteomes" id="UP000254258"/>
    </source>
</evidence>
<feature type="transmembrane region" description="Helical" evidence="1">
    <location>
        <begin position="139"/>
        <end position="159"/>
    </location>
</feature>
<organism evidence="2 3">
    <name type="scientific">Dyella monticola</name>
    <dbReference type="NCBI Taxonomy" id="1927958"/>
    <lineage>
        <taxon>Bacteria</taxon>
        <taxon>Pseudomonadati</taxon>
        <taxon>Pseudomonadota</taxon>
        <taxon>Gammaproteobacteria</taxon>
        <taxon>Lysobacterales</taxon>
        <taxon>Rhodanobacteraceae</taxon>
        <taxon>Dyella</taxon>
    </lineage>
</organism>
<keyword evidence="1" id="KW-1133">Transmembrane helix</keyword>
<proteinExistence type="predicted"/>
<feature type="transmembrane region" description="Helical" evidence="1">
    <location>
        <begin position="100"/>
        <end position="119"/>
    </location>
</feature>
<dbReference type="Proteomes" id="UP000254258">
    <property type="component" value="Unassembled WGS sequence"/>
</dbReference>
<keyword evidence="1" id="KW-0472">Membrane</keyword>
<feature type="transmembrane region" description="Helical" evidence="1">
    <location>
        <begin position="70"/>
        <end position="88"/>
    </location>
</feature>
<keyword evidence="3" id="KW-1185">Reference proteome</keyword>
<dbReference type="AlphaFoldDB" id="A0A370WSU5"/>
<accession>A0A370WSU5</accession>
<dbReference type="EMBL" id="QRBE01000017">
    <property type="protein sequence ID" value="RDS79087.1"/>
    <property type="molecule type" value="Genomic_DNA"/>
</dbReference>
<dbReference type="OrthoDB" id="5953908at2"/>
<name>A0A370WSU5_9GAMM</name>
<comment type="caution">
    <text evidence="2">The sequence shown here is derived from an EMBL/GenBank/DDBJ whole genome shotgun (WGS) entry which is preliminary data.</text>
</comment>